<name>A0A3E2B3F0_9FIRM</name>
<dbReference type="AlphaFoldDB" id="A0A3E2B3F0"/>
<dbReference type="GO" id="GO:0046872">
    <property type="term" value="F:metal ion binding"/>
    <property type="evidence" value="ECO:0007669"/>
    <property type="project" value="UniProtKB-KW"/>
</dbReference>
<feature type="binding site" evidence="1">
    <location>
        <position position="138"/>
    </location>
    <ligand>
        <name>Ni(2+)</name>
        <dbReference type="ChEBI" id="CHEBI:49786"/>
    </ligand>
</feature>
<dbReference type="SUPFAM" id="SSF46785">
    <property type="entry name" value="Winged helix' DNA-binding domain"/>
    <property type="match status" value="1"/>
</dbReference>
<evidence type="ECO:0000313" key="4">
    <source>
        <dbReference type="EMBL" id="RFT06573.1"/>
    </source>
</evidence>
<dbReference type="PIRSF" id="PIRSF037847">
    <property type="entry name" value="NiaR"/>
    <property type="match status" value="1"/>
</dbReference>
<evidence type="ECO:0000313" key="5">
    <source>
        <dbReference type="Proteomes" id="UP000260649"/>
    </source>
</evidence>
<gene>
    <name evidence="4" type="ORF">DV520_06985</name>
</gene>
<dbReference type="EMBL" id="QQRQ01000009">
    <property type="protein sequence ID" value="RFT06573.1"/>
    <property type="molecule type" value="Genomic_DNA"/>
</dbReference>
<dbReference type="Pfam" id="PF02829">
    <property type="entry name" value="3H"/>
    <property type="match status" value="1"/>
</dbReference>
<dbReference type="RefSeq" id="WP_117142285.1">
    <property type="nucleotide sequence ID" value="NZ_CAKXKJ010000025.1"/>
</dbReference>
<dbReference type="InterPro" id="IPR035922">
    <property type="entry name" value="3H_dom_sf"/>
</dbReference>
<sequence length="170" mass="18369">MKAEERRRAIAKTLTAEHPVSATALAGQFSVSRQIIVGDIALLRAAGLDIVATPRGYKLGETTGLLRAVACVHSAQETETELLAMVDNGCTVIDVVVDHPLYGQMTGQLSLASRYDVRQFVEKAKHAAPLSSLTDGVHIHNLRCPSEEAYQRVCEDLKQLGILYTQGGTL</sequence>
<dbReference type="InterPro" id="IPR004173">
    <property type="entry name" value="3H_domain"/>
</dbReference>
<keyword evidence="5" id="KW-1185">Reference proteome</keyword>
<dbReference type="Gene3D" id="1.10.10.10">
    <property type="entry name" value="Winged helix-like DNA-binding domain superfamily/Winged helix DNA-binding domain"/>
    <property type="match status" value="1"/>
</dbReference>
<dbReference type="GeneID" id="97995475"/>
<dbReference type="InterPro" id="IPR036390">
    <property type="entry name" value="WH_DNA-bd_sf"/>
</dbReference>
<dbReference type="InterPro" id="IPR026043">
    <property type="entry name" value="NadR"/>
</dbReference>
<protein>
    <submittedName>
        <fullName evidence="4">Transcription repressor NadR</fullName>
    </submittedName>
</protein>
<feature type="binding site" evidence="1">
    <location>
        <position position="140"/>
    </location>
    <ligand>
        <name>Ni(2+)</name>
        <dbReference type="ChEBI" id="CHEBI:49786"/>
    </ligand>
</feature>
<evidence type="ECO:0000259" key="3">
    <source>
        <dbReference type="Pfam" id="PF08279"/>
    </source>
</evidence>
<feature type="domain" description="3H" evidence="2">
    <location>
        <begin position="69"/>
        <end position="163"/>
    </location>
</feature>
<accession>A0A3E2B3F0</accession>
<evidence type="ECO:0000259" key="2">
    <source>
        <dbReference type="Pfam" id="PF02829"/>
    </source>
</evidence>
<dbReference type="Pfam" id="PF08279">
    <property type="entry name" value="HTH_11"/>
    <property type="match status" value="1"/>
</dbReference>
<comment type="caution">
    <text evidence="4">The sequence shown here is derived from an EMBL/GenBank/DDBJ whole genome shotgun (WGS) entry which is preliminary data.</text>
</comment>
<feature type="domain" description="Helix-turn-helix type 11" evidence="3">
    <location>
        <begin position="6"/>
        <end position="58"/>
    </location>
</feature>
<dbReference type="InterPro" id="IPR013196">
    <property type="entry name" value="HTH_11"/>
</dbReference>
<dbReference type="InterPro" id="IPR036388">
    <property type="entry name" value="WH-like_DNA-bd_sf"/>
</dbReference>
<reference evidence="4 5" key="1">
    <citation type="submission" date="2018-07" db="EMBL/GenBank/DDBJ databases">
        <title>GABA Modulating Bacteria of the Human Gut Microbiota.</title>
        <authorList>
            <person name="Strandwitz P."/>
            <person name="Kim K.H."/>
            <person name="Terekhova D."/>
            <person name="Liu J.K."/>
            <person name="Sharma A."/>
            <person name="Levering J."/>
            <person name="Mcdonald D."/>
            <person name="Dietrich D."/>
            <person name="Ramadhar T.R."/>
            <person name="Lekbua A."/>
            <person name="Mroue N."/>
            <person name="Liston C."/>
            <person name="Stewart E.J."/>
            <person name="Dubin M.J."/>
            <person name="Zengler K."/>
            <person name="Knight R."/>
            <person name="Gilbert J.A."/>
            <person name="Clardy J."/>
            <person name="Lewis K."/>
        </authorList>
    </citation>
    <scope>NUCLEOTIDE SEQUENCE [LARGE SCALE GENOMIC DNA]</scope>
    <source>
        <strain evidence="4 5">KLE1738</strain>
    </source>
</reference>
<dbReference type="SUPFAM" id="SSF75500">
    <property type="entry name" value="Putative transcriptional regulator TM1602, C-terminal domain"/>
    <property type="match status" value="1"/>
</dbReference>
<feature type="binding site" evidence="1">
    <location>
        <position position="81"/>
    </location>
    <ligand>
        <name>Ni(2+)</name>
        <dbReference type="ChEBI" id="CHEBI:49786"/>
    </ligand>
</feature>
<proteinExistence type="predicted"/>
<keyword evidence="1" id="KW-0533">Nickel</keyword>
<keyword evidence="1" id="KW-0479">Metal-binding</keyword>
<organism evidence="4 5">
    <name type="scientific">Evtepia gabavorous</name>
    <dbReference type="NCBI Taxonomy" id="2211183"/>
    <lineage>
        <taxon>Bacteria</taxon>
        <taxon>Bacillati</taxon>
        <taxon>Bacillota</taxon>
        <taxon>Clostridia</taxon>
        <taxon>Eubacteriales</taxon>
        <taxon>Evtepia</taxon>
    </lineage>
</organism>
<dbReference type="Gene3D" id="3.30.1340.20">
    <property type="entry name" value="3H domain"/>
    <property type="match status" value="1"/>
</dbReference>
<evidence type="ECO:0000256" key="1">
    <source>
        <dbReference type="PIRSR" id="PIRSR037847-1"/>
    </source>
</evidence>
<dbReference type="OrthoDB" id="9792661at2"/>
<dbReference type="Proteomes" id="UP000260649">
    <property type="component" value="Unassembled WGS sequence"/>
</dbReference>
<feature type="binding site" evidence="1">
    <location>
        <position position="73"/>
    </location>
    <ligand>
        <name>Ni(2+)</name>
        <dbReference type="ChEBI" id="CHEBI:49786"/>
    </ligand>
</feature>
<dbReference type="PANTHER" id="PTHR40068:SF1">
    <property type="entry name" value="TRANSCRIPTION REPRESSOR NIAR-RELATED"/>
    <property type="match status" value="1"/>
</dbReference>
<dbReference type="PANTHER" id="PTHR40068">
    <property type="entry name" value="TRANSCRIPTION REPRESSOR NIAR-RELATED"/>
    <property type="match status" value="1"/>
</dbReference>